<gene>
    <name evidence="2" type="ordered locus">Moth_0759</name>
</gene>
<name>Q2RKG2_MOOTA</name>
<evidence type="ECO:0000313" key="2">
    <source>
        <dbReference type="EMBL" id="ABC19077.1"/>
    </source>
</evidence>
<dbReference type="KEGG" id="mta:Moth_0759"/>
<dbReference type="STRING" id="264732.Moth_0759"/>
<dbReference type="eggNOG" id="COG4641">
    <property type="taxonomic scope" value="Bacteria"/>
</dbReference>
<dbReference type="EnsemblBacteria" id="ABC19077">
    <property type="protein sequence ID" value="ABC19077"/>
    <property type="gene ID" value="Moth_0759"/>
</dbReference>
<protein>
    <recommendedName>
        <fullName evidence="1">Spore protein YkvP/CgeB glycosyl transferase-like domain-containing protein</fullName>
    </recommendedName>
</protein>
<dbReference type="HOGENOM" id="CLU_037740_1_0_9"/>
<organism evidence="2">
    <name type="scientific">Moorella thermoacetica (strain ATCC 39073 / JCM 9320)</name>
    <dbReference type="NCBI Taxonomy" id="264732"/>
    <lineage>
        <taxon>Bacteria</taxon>
        <taxon>Bacillati</taxon>
        <taxon>Bacillota</taxon>
        <taxon>Clostridia</taxon>
        <taxon>Neomoorellales</taxon>
        <taxon>Neomoorellaceae</taxon>
        <taxon>Neomoorella</taxon>
    </lineage>
</organism>
<dbReference type="PATRIC" id="fig|264732.11.peg.815"/>
<dbReference type="InterPro" id="IPR055259">
    <property type="entry name" value="YkvP/CgeB_Glyco_trans-like"/>
</dbReference>
<accession>Q2RKG2</accession>
<reference evidence="2" key="1">
    <citation type="submission" date="2005-12" db="EMBL/GenBank/DDBJ databases">
        <title>Complete sequence of Moorella thermoacetica ATCC 39073.</title>
        <authorList>
            <consortium name="US DOE Joint Genome Institute"/>
            <person name="Copeland A."/>
            <person name="Lucas S."/>
            <person name="Lapidus A."/>
            <person name="Barry K."/>
            <person name="Detter J.C."/>
            <person name="Glavina T."/>
            <person name="Hammon N."/>
            <person name="Israni S."/>
            <person name="Pitluck S."/>
            <person name="Chertkov O."/>
            <person name="Saunders E.H."/>
            <person name="Brettin T."/>
            <person name="Bruce D."/>
            <person name="Han C."/>
            <person name="Tapia R."/>
            <person name="Gilna P."/>
            <person name="Schmutz J."/>
            <person name="Larimer F."/>
            <person name="Land M."/>
            <person name="Kyrpides N."/>
            <person name="Anderson I."/>
            <person name="Richardson P."/>
            <person name="Ragsdale S."/>
        </authorList>
    </citation>
    <scope>NUCLEOTIDE SEQUENCE</scope>
    <source>
        <strain evidence="2">ATCC 39073</strain>
    </source>
</reference>
<dbReference type="SUPFAM" id="SSF53756">
    <property type="entry name" value="UDP-Glycosyltransferase/glycogen phosphorylase"/>
    <property type="match status" value="1"/>
</dbReference>
<dbReference type="EMBL" id="CP000232">
    <property type="protein sequence ID" value="ABC19077.1"/>
    <property type="molecule type" value="Genomic_DNA"/>
</dbReference>
<proteinExistence type="predicted"/>
<dbReference type="AlphaFoldDB" id="Q2RKG2"/>
<feature type="domain" description="Spore protein YkvP/CgeB glycosyl transferase-like" evidence="1">
    <location>
        <begin position="239"/>
        <end position="386"/>
    </location>
</feature>
<sequence>MGHIVIYKGQSQYDVLRVFVDQLGEAFKSLGKDVYIVDLLASNAGQQLQEAFSQPCEFVFAFNAMGIDLKIGSKSLYDSLGIPFIAALVDDPVYHLQRLEYPVENLLIGCVDRSHINFVNSYYGNQRTCFFFPHGGCKAKDVIDGRSVQQDGIRGIDILFGGSYQDPDSIRNIWVNLNTTIARLLDEIVDYILGKDYINLAIAAENVFASRGIYLNNELSNKLIYLLPFVDKYVRAYRRRQCLQMLADSALEVHVYGANWENARINAKNNILIHQPVGFLEMLGLMEQAKMVLNIEPSFANGGHERVFSAMINGAVTLSNTNSFYSQEFMDGEDIILYSWSKLHELPSKIYGLLENPDKMEALRLAGKRIAEERHTWVVRAKRILDVIETYKSLKNLRVS</sequence>
<dbReference type="OrthoDB" id="5756516at2"/>
<evidence type="ECO:0000259" key="1">
    <source>
        <dbReference type="Pfam" id="PF13524"/>
    </source>
</evidence>
<dbReference type="Pfam" id="PF13524">
    <property type="entry name" value="Glyco_trans_1_2"/>
    <property type="match status" value="1"/>
</dbReference>